<keyword evidence="2" id="KW-1185">Reference proteome</keyword>
<protein>
    <submittedName>
        <fullName evidence="1">Uncharacterized protein</fullName>
    </submittedName>
</protein>
<name>A0ABP4IDQ3_9PSEU</name>
<proteinExistence type="predicted"/>
<sequence>MNEHVWIELSRMRMRDLRTDAADERMARRIRRSRRMTHVVRRGYARAWWALRPRAAAWTPGLFES</sequence>
<evidence type="ECO:0000313" key="2">
    <source>
        <dbReference type="Proteomes" id="UP001501414"/>
    </source>
</evidence>
<gene>
    <name evidence="1" type="ORF">GCM10009613_24860</name>
</gene>
<evidence type="ECO:0000313" key="1">
    <source>
        <dbReference type="EMBL" id="GAA1388056.1"/>
    </source>
</evidence>
<reference evidence="2" key="1">
    <citation type="journal article" date="2019" name="Int. J. Syst. Evol. Microbiol.">
        <title>The Global Catalogue of Microorganisms (GCM) 10K type strain sequencing project: providing services to taxonomists for standard genome sequencing and annotation.</title>
        <authorList>
            <consortium name="The Broad Institute Genomics Platform"/>
            <consortium name="The Broad Institute Genome Sequencing Center for Infectious Disease"/>
            <person name="Wu L."/>
            <person name="Ma J."/>
        </authorList>
    </citation>
    <scope>NUCLEOTIDE SEQUENCE [LARGE SCALE GENOMIC DNA]</scope>
    <source>
        <strain evidence="2">JCM 11896</strain>
    </source>
</reference>
<accession>A0ABP4IDQ3</accession>
<comment type="caution">
    <text evidence="1">The sequence shown here is derived from an EMBL/GenBank/DDBJ whole genome shotgun (WGS) entry which is preliminary data.</text>
</comment>
<organism evidence="1 2">
    <name type="scientific">Pseudonocardia kongjuensis</name>
    <dbReference type="NCBI Taxonomy" id="102227"/>
    <lineage>
        <taxon>Bacteria</taxon>
        <taxon>Bacillati</taxon>
        <taxon>Actinomycetota</taxon>
        <taxon>Actinomycetes</taxon>
        <taxon>Pseudonocardiales</taxon>
        <taxon>Pseudonocardiaceae</taxon>
        <taxon>Pseudonocardia</taxon>
    </lineage>
</organism>
<dbReference type="Proteomes" id="UP001501414">
    <property type="component" value="Unassembled WGS sequence"/>
</dbReference>
<dbReference type="EMBL" id="BAAAJK010000007">
    <property type="protein sequence ID" value="GAA1388056.1"/>
    <property type="molecule type" value="Genomic_DNA"/>
</dbReference>
<dbReference type="RefSeq" id="WP_344021674.1">
    <property type="nucleotide sequence ID" value="NZ_BAAAJK010000007.1"/>
</dbReference>